<comment type="similarity">
    <text evidence="1">Belongs to the LysR transcriptional regulatory family.</text>
</comment>
<comment type="caution">
    <text evidence="7">The sequence shown here is derived from an EMBL/GenBank/DDBJ whole genome shotgun (WGS) entry which is preliminary data.</text>
</comment>
<evidence type="ECO:0000256" key="2">
    <source>
        <dbReference type="ARBA" id="ARBA00022491"/>
    </source>
</evidence>
<keyword evidence="3" id="KW-0805">Transcription regulation</keyword>
<evidence type="ECO:0000256" key="1">
    <source>
        <dbReference type="ARBA" id="ARBA00009437"/>
    </source>
</evidence>
<keyword evidence="4" id="KW-0238">DNA-binding</keyword>
<protein>
    <submittedName>
        <fullName evidence="7">LysR family transcriptional regulator</fullName>
    </submittedName>
</protein>
<dbReference type="Pfam" id="PF03466">
    <property type="entry name" value="LysR_substrate"/>
    <property type="match status" value="1"/>
</dbReference>
<dbReference type="GO" id="GO:0003700">
    <property type="term" value="F:DNA-binding transcription factor activity"/>
    <property type="evidence" value="ECO:0007669"/>
    <property type="project" value="InterPro"/>
</dbReference>
<dbReference type="GO" id="GO:0043565">
    <property type="term" value="F:sequence-specific DNA binding"/>
    <property type="evidence" value="ECO:0007669"/>
    <property type="project" value="TreeGrafter"/>
</dbReference>
<dbReference type="CDD" id="cd08471">
    <property type="entry name" value="PBP2_CrgA_like_2"/>
    <property type="match status" value="1"/>
</dbReference>
<sequence>MDRLDEMAIFVAVLQYGSLAEAARKLHRSPPAITRAIASLEHRFGARLVERTTRSLAPTEAGARLAEKARILLSQYQDAVEDTAETQLSGLLRITAPVQFGRKHIAPLVMEFLAQHPDMQIEMMLNDRNLDLIDEGLDLAVRIGHQEDSGKVARKVAEVTRILVASPAYLALHGEPQHPSELASHQTVMGTLRTQIREWRFGPHEDDLRVRLSPRLLSNDVESQLLAVRSGQGIARLLSYQVSDDLQAGSMVRLLADFEPLPLPVQLVAQQVQQMPRKVRTFWDFTYQRLSELPQLHALDASSEQ</sequence>
<feature type="domain" description="HTH lysR-type" evidence="6">
    <location>
        <begin position="1"/>
        <end position="59"/>
    </location>
</feature>
<gene>
    <name evidence="7" type="ORF">D6C13_03780</name>
</gene>
<reference evidence="7 8" key="1">
    <citation type="submission" date="2018-09" db="EMBL/GenBank/DDBJ databases">
        <authorList>
            <person name="Le Fleche-Mateos A."/>
        </authorList>
    </citation>
    <scope>NUCLEOTIDE SEQUENCE [LARGE SCALE GENOMIC DNA]</scope>
    <source>
        <strain evidence="7 8">DSM 27399</strain>
    </source>
</reference>
<evidence type="ECO:0000313" key="8">
    <source>
        <dbReference type="Proteomes" id="UP000284908"/>
    </source>
</evidence>
<dbReference type="InterPro" id="IPR005119">
    <property type="entry name" value="LysR_subst-bd"/>
</dbReference>
<keyword evidence="5" id="KW-0804">Transcription</keyword>
<dbReference type="Proteomes" id="UP000284908">
    <property type="component" value="Unassembled WGS sequence"/>
</dbReference>
<dbReference type="InterPro" id="IPR036390">
    <property type="entry name" value="WH_DNA-bd_sf"/>
</dbReference>
<dbReference type="GO" id="GO:0006351">
    <property type="term" value="P:DNA-templated transcription"/>
    <property type="evidence" value="ECO:0007669"/>
    <property type="project" value="TreeGrafter"/>
</dbReference>
<dbReference type="FunFam" id="3.40.190.290:FF:000001">
    <property type="entry name" value="Transcriptional regulator, LysR family"/>
    <property type="match status" value="1"/>
</dbReference>
<dbReference type="PANTHER" id="PTHR30537:SF5">
    <property type="entry name" value="HTH-TYPE TRANSCRIPTIONAL ACTIVATOR TTDR-RELATED"/>
    <property type="match status" value="1"/>
</dbReference>
<evidence type="ECO:0000256" key="4">
    <source>
        <dbReference type="ARBA" id="ARBA00023125"/>
    </source>
</evidence>
<dbReference type="FunFam" id="1.10.10.10:FF:000001">
    <property type="entry name" value="LysR family transcriptional regulator"/>
    <property type="match status" value="1"/>
</dbReference>
<proteinExistence type="inferred from homology"/>
<evidence type="ECO:0000259" key="6">
    <source>
        <dbReference type="PROSITE" id="PS50931"/>
    </source>
</evidence>
<dbReference type="InterPro" id="IPR058163">
    <property type="entry name" value="LysR-type_TF_proteobact-type"/>
</dbReference>
<organism evidence="7 8">
    <name type="scientific">Rahnella woolbedingensis</name>
    <dbReference type="NCBI Taxonomy" id="1510574"/>
    <lineage>
        <taxon>Bacteria</taxon>
        <taxon>Pseudomonadati</taxon>
        <taxon>Pseudomonadota</taxon>
        <taxon>Gammaproteobacteria</taxon>
        <taxon>Enterobacterales</taxon>
        <taxon>Yersiniaceae</taxon>
        <taxon>Rahnella</taxon>
    </lineage>
</organism>
<dbReference type="Gene3D" id="3.40.190.290">
    <property type="match status" value="1"/>
</dbReference>
<keyword evidence="8" id="KW-1185">Reference proteome</keyword>
<evidence type="ECO:0000256" key="5">
    <source>
        <dbReference type="ARBA" id="ARBA00023163"/>
    </source>
</evidence>
<evidence type="ECO:0000256" key="3">
    <source>
        <dbReference type="ARBA" id="ARBA00023015"/>
    </source>
</evidence>
<name>A0A419ND11_9GAMM</name>
<dbReference type="InterPro" id="IPR000847">
    <property type="entry name" value="LysR_HTH_N"/>
</dbReference>
<dbReference type="Gene3D" id="1.10.10.10">
    <property type="entry name" value="Winged helix-like DNA-binding domain superfamily/Winged helix DNA-binding domain"/>
    <property type="match status" value="1"/>
</dbReference>
<evidence type="ECO:0000313" key="7">
    <source>
        <dbReference type="EMBL" id="RJT46351.1"/>
    </source>
</evidence>
<dbReference type="OrthoDB" id="6428912at2"/>
<dbReference type="PROSITE" id="PS50931">
    <property type="entry name" value="HTH_LYSR"/>
    <property type="match status" value="1"/>
</dbReference>
<dbReference type="RefSeq" id="WP_120131504.1">
    <property type="nucleotide sequence ID" value="NZ_RAHH01000004.1"/>
</dbReference>
<dbReference type="AlphaFoldDB" id="A0A419ND11"/>
<dbReference type="EMBL" id="RAHH01000004">
    <property type="protein sequence ID" value="RJT46351.1"/>
    <property type="molecule type" value="Genomic_DNA"/>
</dbReference>
<keyword evidence="2" id="KW-0678">Repressor</keyword>
<dbReference type="SUPFAM" id="SSF46785">
    <property type="entry name" value="Winged helix' DNA-binding domain"/>
    <property type="match status" value="1"/>
</dbReference>
<dbReference type="Pfam" id="PF00126">
    <property type="entry name" value="HTH_1"/>
    <property type="match status" value="1"/>
</dbReference>
<accession>A0A419ND11</accession>
<dbReference type="PANTHER" id="PTHR30537">
    <property type="entry name" value="HTH-TYPE TRANSCRIPTIONAL REGULATOR"/>
    <property type="match status" value="1"/>
</dbReference>
<dbReference type="SUPFAM" id="SSF53850">
    <property type="entry name" value="Periplasmic binding protein-like II"/>
    <property type="match status" value="1"/>
</dbReference>
<dbReference type="InterPro" id="IPR036388">
    <property type="entry name" value="WH-like_DNA-bd_sf"/>
</dbReference>